<reference evidence="1 2" key="1">
    <citation type="submission" date="2016-04" db="EMBL/GenBank/DDBJ databases">
        <title>Draft genome of Fonsecaea erecta CBS 125763.</title>
        <authorList>
            <person name="Weiss V.A."/>
            <person name="Vicente V.A."/>
            <person name="Raittz R.T."/>
            <person name="Moreno L.F."/>
            <person name="De Souza E.M."/>
            <person name="Pedrosa F.O."/>
            <person name="Steffens M.B."/>
            <person name="Faoro H."/>
            <person name="Tadra-Sfeir M.Z."/>
            <person name="Najafzadeh M.J."/>
            <person name="Felipe M.S."/>
            <person name="Teixeira M."/>
            <person name="Sun J."/>
            <person name="Xi L."/>
            <person name="Gomes R."/>
            <person name="De Azevedo C.M."/>
            <person name="Salgado C.G."/>
            <person name="Da Silva M.B."/>
            <person name="Nascimento M.F."/>
            <person name="Queiroz-Telles F."/>
            <person name="Attili D.S."/>
            <person name="Gorbushina A."/>
        </authorList>
    </citation>
    <scope>NUCLEOTIDE SEQUENCE [LARGE SCALE GENOMIC DNA]</scope>
    <source>
        <strain evidence="1 2">CBS 125763</strain>
    </source>
</reference>
<accession>A0A178Z4F3</accession>
<evidence type="ECO:0000313" key="2">
    <source>
        <dbReference type="Proteomes" id="UP000078343"/>
    </source>
</evidence>
<evidence type="ECO:0000313" key="1">
    <source>
        <dbReference type="EMBL" id="OAP54073.1"/>
    </source>
</evidence>
<name>A0A178Z4F3_9EURO</name>
<proteinExistence type="predicted"/>
<sequence>MKLLKSTNFPYAYRRHAKLRAPDAAVRTLAISTVLVAPKAEYLVLIGVPFTIHPVYCGNALSLRRNEKEDGIAAAVVAADGVSSRTCFSSASAAPWASDGCSTAPRSSTRKRELEGYICPFPLEGRKQNGLDSRIDKLREK</sequence>
<gene>
    <name evidence="1" type="ORF">AYL99_11607</name>
</gene>
<protein>
    <submittedName>
        <fullName evidence="1">Uncharacterized protein</fullName>
    </submittedName>
</protein>
<keyword evidence="2" id="KW-1185">Reference proteome</keyword>
<dbReference type="GeneID" id="30015775"/>
<organism evidence="1 2">
    <name type="scientific">Fonsecaea erecta</name>
    <dbReference type="NCBI Taxonomy" id="1367422"/>
    <lineage>
        <taxon>Eukaryota</taxon>
        <taxon>Fungi</taxon>
        <taxon>Dikarya</taxon>
        <taxon>Ascomycota</taxon>
        <taxon>Pezizomycotina</taxon>
        <taxon>Eurotiomycetes</taxon>
        <taxon>Chaetothyriomycetidae</taxon>
        <taxon>Chaetothyriales</taxon>
        <taxon>Herpotrichiellaceae</taxon>
        <taxon>Fonsecaea</taxon>
    </lineage>
</organism>
<dbReference type="AlphaFoldDB" id="A0A178Z4F3"/>
<dbReference type="EMBL" id="LVYI01000015">
    <property type="protein sequence ID" value="OAP54073.1"/>
    <property type="molecule type" value="Genomic_DNA"/>
</dbReference>
<comment type="caution">
    <text evidence="1">The sequence shown here is derived from an EMBL/GenBank/DDBJ whole genome shotgun (WGS) entry which is preliminary data.</text>
</comment>
<dbReference type="Proteomes" id="UP000078343">
    <property type="component" value="Unassembled WGS sequence"/>
</dbReference>
<dbReference type="RefSeq" id="XP_018687440.1">
    <property type="nucleotide sequence ID" value="XM_018843113.1"/>
</dbReference>